<dbReference type="EMBL" id="CP121196">
    <property type="protein sequence ID" value="XBH17633.1"/>
    <property type="molecule type" value="Genomic_DNA"/>
</dbReference>
<dbReference type="RefSeq" id="WP_348262857.1">
    <property type="nucleotide sequence ID" value="NZ_CP121196.1"/>
</dbReference>
<organism evidence="1">
    <name type="scientific">Telmatobacter sp. DSM 110680</name>
    <dbReference type="NCBI Taxonomy" id="3036704"/>
    <lineage>
        <taxon>Bacteria</taxon>
        <taxon>Pseudomonadati</taxon>
        <taxon>Acidobacteriota</taxon>
        <taxon>Terriglobia</taxon>
        <taxon>Terriglobales</taxon>
        <taxon>Acidobacteriaceae</taxon>
        <taxon>Telmatobacter</taxon>
    </lineage>
</organism>
<protein>
    <submittedName>
        <fullName evidence="1">Uncharacterized protein</fullName>
    </submittedName>
</protein>
<dbReference type="AlphaFoldDB" id="A0AAU7DIR1"/>
<sequence>MPKIVWDSFGRPLGSVQTLPDGKRHVYDKSGQPLGNVSNIGTVDARGKLLSRTPMPGLLLNLGKQKK</sequence>
<gene>
    <name evidence="1" type="ORF">P8935_24080</name>
</gene>
<evidence type="ECO:0000313" key="1">
    <source>
        <dbReference type="EMBL" id="XBH17633.1"/>
    </source>
</evidence>
<reference evidence="1" key="1">
    <citation type="submission" date="2023-03" db="EMBL/GenBank/DDBJ databases">
        <title>Edaphobacter sp.</title>
        <authorList>
            <person name="Huber K.J."/>
            <person name="Papendorf J."/>
            <person name="Pilke C."/>
            <person name="Bunk B."/>
            <person name="Sproeer C."/>
            <person name="Pester M."/>
        </authorList>
    </citation>
    <scope>NUCLEOTIDE SEQUENCE</scope>
    <source>
        <strain evidence="1">DSM 110680</strain>
    </source>
</reference>
<proteinExistence type="predicted"/>
<name>A0AAU7DIR1_9BACT</name>
<accession>A0AAU7DIR1</accession>